<feature type="transmembrane region" description="Helical" evidence="1">
    <location>
        <begin position="34"/>
        <end position="58"/>
    </location>
</feature>
<keyword evidence="1" id="KW-0472">Membrane</keyword>
<sequence length="110" mass="12339">MAKMLGAVLGLSSLLYSIFLVLNGWHGMSQSLRVYVLIVPSIFVTILLLTLLFSLRVLGGRFYRRLRRTKVNNEYAFMDGGSTGNWLVLPIWISVGLGLYAIVEHFFGQA</sequence>
<keyword evidence="1" id="KW-0812">Transmembrane</keyword>
<evidence type="ECO:0000313" key="3">
    <source>
        <dbReference type="Proteomes" id="UP000326437"/>
    </source>
</evidence>
<proteinExistence type="predicted"/>
<dbReference type="Proteomes" id="UP000326437">
    <property type="component" value="Unassembled WGS sequence"/>
</dbReference>
<reference evidence="2 3" key="1">
    <citation type="submission" date="2019-09" db="EMBL/GenBank/DDBJ databases">
        <authorList>
            <person name="Chandra G."/>
            <person name="Truman W A."/>
        </authorList>
    </citation>
    <scope>NUCLEOTIDE SEQUENCE [LARGE SCALE GENOMIC DNA]</scope>
    <source>
        <strain evidence="2">PS685</strain>
    </source>
</reference>
<dbReference type="AlphaFoldDB" id="A0A5E6YMX6"/>
<protein>
    <submittedName>
        <fullName evidence="2">Uncharacterized protein</fullName>
    </submittedName>
</protein>
<keyword evidence="1" id="KW-1133">Transmembrane helix</keyword>
<feature type="transmembrane region" description="Helical" evidence="1">
    <location>
        <begin position="86"/>
        <end position="103"/>
    </location>
</feature>
<name>A0A5E6YMX6_PSEFL</name>
<dbReference type="EMBL" id="CABVHO010000014">
    <property type="protein sequence ID" value="VVN55442.1"/>
    <property type="molecule type" value="Genomic_DNA"/>
</dbReference>
<accession>A0A5E6YMX6</accession>
<gene>
    <name evidence="2" type="ORF">PS685_01870</name>
</gene>
<evidence type="ECO:0000256" key="1">
    <source>
        <dbReference type="SAM" id="Phobius"/>
    </source>
</evidence>
<evidence type="ECO:0000313" key="2">
    <source>
        <dbReference type="EMBL" id="VVN55442.1"/>
    </source>
</evidence>
<organism evidence="2 3">
    <name type="scientific">Pseudomonas fluorescens</name>
    <dbReference type="NCBI Taxonomy" id="294"/>
    <lineage>
        <taxon>Bacteria</taxon>
        <taxon>Pseudomonadati</taxon>
        <taxon>Pseudomonadota</taxon>
        <taxon>Gammaproteobacteria</taxon>
        <taxon>Pseudomonadales</taxon>
        <taxon>Pseudomonadaceae</taxon>
        <taxon>Pseudomonas</taxon>
    </lineage>
</organism>